<evidence type="ECO:0000313" key="2">
    <source>
        <dbReference type="Proteomes" id="UP000699042"/>
    </source>
</evidence>
<dbReference type="AlphaFoldDB" id="A0A9P7R0X0"/>
<name>A0A9P7R0X0_9PEZI</name>
<reference evidence="1" key="1">
    <citation type="submission" date="2021-05" db="EMBL/GenBank/DDBJ databases">
        <title>Comparative genomics of three Colletotrichum scovillei strains and genetic complementation revealed genes involved fungal growth and virulence on chili pepper.</title>
        <authorList>
            <person name="Hsieh D.-K."/>
            <person name="Chuang S.-C."/>
            <person name="Chen C.-Y."/>
            <person name="Chao Y.-T."/>
            <person name="Lu M.-Y.J."/>
            <person name="Lee M.-H."/>
            <person name="Shih M.-C."/>
        </authorList>
    </citation>
    <scope>NUCLEOTIDE SEQUENCE</scope>
    <source>
        <strain evidence="1">Coll-153</strain>
    </source>
</reference>
<keyword evidence="2" id="KW-1185">Reference proteome</keyword>
<accession>A0A9P7R0X0</accession>
<dbReference type="EMBL" id="JAESDN010000010">
    <property type="protein sequence ID" value="KAG7044736.1"/>
    <property type="molecule type" value="Genomic_DNA"/>
</dbReference>
<organism evidence="1 2">
    <name type="scientific">Colletotrichum scovillei</name>
    <dbReference type="NCBI Taxonomy" id="1209932"/>
    <lineage>
        <taxon>Eukaryota</taxon>
        <taxon>Fungi</taxon>
        <taxon>Dikarya</taxon>
        <taxon>Ascomycota</taxon>
        <taxon>Pezizomycotina</taxon>
        <taxon>Sordariomycetes</taxon>
        <taxon>Hypocreomycetidae</taxon>
        <taxon>Glomerellales</taxon>
        <taxon>Glomerellaceae</taxon>
        <taxon>Colletotrichum</taxon>
        <taxon>Colletotrichum acutatum species complex</taxon>
    </lineage>
</organism>
<evidence type="ECO:0000313" key="1">
    <source>
        <dbReference type="EMBL" id="KAG7044736.1"/>
    </source>
</evidence>
<protein>
    <submittedName>
        <fullName evidence="1">Uncharacterized protein</fullName>
    </submittedName>
</protein>
<feature type="non-terminal residue" evidence="1">
    <location>
        <position position="1"/>
    </location>
</feature>
<dbReference type="Proteomes" id="UP000699042">
    <property type="component" value="Unassembled WGS sequence"/>
</dbReference>
<gene>
    <name evidence="1" type="ORF">JMJ77_004198</name>
</gene>
<sequence>SISTTRQLVDHLLQRGGSNNPSARSAPAASISPRYIDLQGTSHFHDPLHLPHYFPPPSYSPPLRQLEDLPDRRLTHHYLPTGIFQHQNRETLTRWRATNSQAASTYIWHHRCDSCLLVLLPLTGRFDDGKQVSPLPTVDFKPIASLELVSRRYIRQTTYPVLSFQTIHSSSSQNNNYTTHETISLTSHF</sequence>
<proteinExistence type="predicted"/>
<comment type="caution">
    <text evidence="1">The sequence shown here is derived from an EMBL/GenBank/DDBJ whole genome shotgun (WGS) entry which is preliminary data.</text>
</comment>